<dbReference type="InterPro" id="IPR036846">
    <property type="entry name" value="GM2-AP_sf"/>
</dbReference>
<proteinExistence type="predicted"/>
<dbReference type="PANTHER" id="PTHR17357:SF0">
    <property type="entry name" value="GANGLIOSIDE GM2 ACTIVATOR"/>
    <property type="match status" value="1"/>
</dbReference>
<dbReference type="SMART" id="SM00737">
    <property type="entry name" value="ML"/>
    <property type="match status" value="1"/>
</dbReference>
<dbReference type="EnsemblMetazoa" id="G25036.1">
    <property type="protein sequence ID" value="G25036.1:cds"/>
    <property type="gene ID" value="G25036"/>
</dbReference>
<dbReference type="GO" id="GO:0008047">
    <property type="term" value="F:enzyme activator activity"/>
    <property type="evidence" value="ECO:0007669"/>
    <property type="project" value="InterPro"/>
</dbReference>
<name>A0A8W8KU24_MAGGI</name>
<dbReference type="AlphaFoldDB" id="A0A8W8KU24"/>
<keyword evidence="1" id="KW-0732">Signal</keyword>
<evidence type="ECO:0000313" key="4">
    <source>
        <dbReference type="Proteomes" id="UP000005408"/>
    </source>
</evidence>
<dbReference type="PANTHER" id="PTHR17357">
    <property type="entry name" value="GM2 GANGLIOSIDE ACTIVATOR PROTEIN"/>
    <property type="match status" value="1"/>
</dbReference>
<keyword evidence="4" id="KW-1185">Reference proteome</keyword>
<organism evidence="3 4">
    <name type="scientific">Magallana gigas</name>
    <name type="common">Pacific oyster</name>
    <name type="synonym">Crassostrea gigas</name>
    <dbReference type="NCBI Taxonomy" id="29159"/>
    <lineage>
        <taxon>Eukaryota</taxon>
        <taxon>Metazoa</taxon>
        <taxon>Spiralia</taxon>
        <taxon>Lophotrochozoa</taxon>
        <taxon>Mollusca</taxon>
        <taxon>Bivalvia</taxon>
        <taxon>Autobranchia</taxon>
        <taxon>Pteriomorphia</taxon>
        <taxon>Ostreida</taxon>
        <taxon>Ostreoidea</taxon>
        <taxon>Ostreidae</taxon>
        <taxon>Magallana</taxon>
    </lineage>
</organism>
<dbReference type="InterPro" id="IPR028996">
    <property type="entry name" value="GM2-AP"/>
</dbReference>
<evidence type="ECO:0000259" key="2">
    <source>
        <dbReference type="SMART" id="SM00737"/>
    </source>
</evidence>
<dbReference type="SUPFAM" id="SSF63707">
    <property type="entry name" value="Ganglioside M2 (gm2) activator"/>
    <property type="match status" value="1"/>
</dbReference>
<dbReference type="InterPro" id="IPR003172">
    <property type="entry name" value="ML_dom"/>
</dbReference>
<feature type="domain" description="MD-2-related lipid-recognition" evidence="2">
    <location>
        <begin position="70"/>
        <end position="211"/>
    </location>
</feature>
<evidence type="ECO:0000313" key="3">
    <source>
        <dbReference type="EnsemblMetazoa" id="G25036.2:cds"/>
    </source>
</evidence>
<dbReference type="Proteomes" id="UP000005408">
    <property type="component" value="Unassembled WGS sequence"/>
</dbReference>
<protein>
    <recommendedName>
        <fullName evidence="2">MD-2-related lipid-recognition domain-containing protein</fullName>
    </recommendedName>
</protein>
<dbReference type="GO" id="GO:0009898">
    <property type="term" value="C:cytoplasmic side of plasma membrane"/>
    <property type="evidence" value="ECO:0007669"/>
    <property type="project" value="TreeGrafter"/>
</dbReference>
<evidence type="ECO:0000256" key="1">
    <source>
        <dbReference type="ARBA" id="ARBA00022729"/>
    </source>
</evidence>
<dbReference type="OMA" id="WENCGPP"/>
<accession>A0A8W8KU24</accession>
<dbReference type="EnsemblMetazoa" id="G25036.2">
    <property type="protein sequence ID" value="G25036.2:cds"/>
    <property type="gene ID" value="G25036"/>
</dbReference>
<dbReference type="GO" id="GO:0005319">
    <property type="term" value="F:lipid transporter activity"/>
    <property type="evidence" value="ECO:0007669"/>
    <property type="project" value="TreeGrafter"/>
</dbReference>
<sequence>MQGLRLVTGVAIVLIAALAIRGSANLRKPIVDDTELFLNFLRNDVLPERYRGPEYFKKIGKTIKVQAFSFKNCGGDFAGLTKLQVIPDPLKLPGNINVSAVGYIMEALDSPLQASLLIHKKAAGIWVKIPCIGDFGSCDYDDFCQILDMAPDCPQPIKTSGLGCQCPFKQGNYSIPNINMYGSFGFPTGDYNLTGTLHYQGKYVACLEVILTIAS</sequence>
<dbReference type="OrthoDB" id="6409159at2759"/>
<dbReference type="GO" id="GO:0006689">
    <property type="term" value="P:ganglioside catabolic process"/>
    <property type="evidence" value="ECO:0007669"/>
    <property type="project" value="InterPro"/>
</dbReference>
<dbReference type="Pfam" id="PF02221">
    <property type="entry name" value="E1_DerP2_DerF2"/>
    <property type="match status" value="1"/>
</dbReference>
<dbReference type="Gene3D" id="2.70.220.10">
    <property type="entry name" value="Ganglioside GM2 activator"/>
    <property type="match status" value="1"/>
</dbReference>
<reference evidence="3" key="1">
    <citation type="submission" date="2022-08" db="UniProtKB">
        <authorList>
            <consortium name="EnsemblMetazoa"/>
        </authorList>
    </citation>
    <scope>IDENTIFICATION</scope>
    <source>
        <strain evidence="3">05x7-T-G4-1.051#20</strain>
    </source>
</reference>